<feature type="region of interest" description="Disordered" evidence="2">
    <location>
        <begin position="510"/>
        <end position="535"/>
    </location>
</feature>
<evidence type="ECO:0000256" key="1">
    <source>
        <dbReference type="ARBA" id="ARBA00010560"/>
    </source>
</evidence>
<feature type="compositionally biased region" description="Basic residues" evidence="2">
    <location>
        <begin position="158"/>
        <end position="167"/>
    </location>
</feature>
<comment type="similarity">
    <text evidence="1">Belongs to the round spermatid basic protein 1 family.</text>
</comment>
<dbReference type="InterPro" id="IPR026306">
    <property type="entry name" value="RSBN1/Dpy-2/CEP530"/>
</dbReference>
<feature type="compositionally biased region" description="Polar residues" evidence="2">
    <location>
        <begin position="73"/>
        <end position="82"/>
    </location>
</feature>
<feature type="compositionally biased region" description="Basic and acidic residues" evidence="2">
    <location>
        <begin position="293"/>
        <end position="303"/>
    </location>
</feature>
<evidence type="ECO:0000256" key="2">
    <source>
        <dbReference type="SAM" id="MobiDB-lite"/>
    </source>
</evidence>
<feature type="compositionally biased region" description="Polar residues" evidence="2">
    <location>
        <begin position="221"/>
        <end position="230"/>
    </location>
</feature>
<feature type="compositionally biased region" description="Basic and acidic residues" evidence="2">
    <location>
        <begin position="510"/>
        <end position="519"/>
    </location>
</feature>
<feature type="region of interest" description="Disordered" evidence="2">
    <location>
        <begin position="40"/>
        <end position="82"/>
    </location>
</feature>
<reference evidence="3 4" key="1">
    <citation type="submission" date="2024-10" db="EMBL/GenBank/DDBJ databases">
        <authorList>
            <person name="Kim D."/>
        </authorList>
    </citation>
    <scope>NUCLEOTIDE SEQUENCE [LARGE SCALE GENOMIC DNA]</scope>
    <source>
        <strain evidence="3">BH-2024</strain>
    </source>
</reference>
<dbReference type="PANTHER" id="PTHR13354:SF11">
    <property type="entry name" value="LYSINE-SPECIFIC DEMETHYLASE 9"/>
    <property type="match status" value="1"/>
</dbReference>
<proteinExistence type="inferred from homology"/>
<evidence type="ECO:0008006" key="5">
    <source>
        <dbReference type="Google" id="ProtNLM"/>
    </source>
</evidence>
<organism evidence="3 4">
    <name type="scientific">Heterodera trifolii</name>
    <dbReference type="NCBI Taxonomy" id="157864"/>
    <lineage>
        <taxon>Eukaryota</taxon>
        <taxon>Metazoa</taxon>
        <taxon>Ecdysozoa</taxon>
        <taxon>Nematoda</taxon>
        <taxon>Chromadorea</taxon>
        <taxon>Rhabditida</taxon>
        <taxon>Tylenchina</taxon>
        <taxon>Tylenchomorpha</taxon>
        <taxon>Tylenchoidea</taxon>
        <taxon>Heteroderidae</taxon>
        <taxon>Heteroderinae</taxon>
        <taxon>Heterodera</taxon>
    </lineage>
</organism>
<feature type="region of interest" description="Disordered" evidence="2">
    <location>
        <begin position="1"/>
        <end position="25"/>
    </location>
</feature>
<protein>
    <recommendedName>
        <fullName evidence="5">Round spermatid basic protein 1-like protein</fullName>
    </recommendedName>
</protein>
<feature type="compositionally biased region" description="Polar residues" evidence="2">
    <location>
        <begin position="40"/>
        <end position="63"/>
    </location>
</feature>
<evidence type="ECO:0000313" key="4">
    <source>
        <dbReference type="Proteomes" id="UP001620626"/>
    </source>
</evidence>
<feature type="compositionally biased region" description="Basic and acidic residues" evidence="2">
    <location>
        <begin position="275"/>
        <end position="285"/>
    </location>
</feature>
<dbReference type="EMBL" id="JBICBT010000549">
    <property type="protein sequence ID" value="KAL3110195.1"/>
    <property type="molecule type" value="Genomic_DNA"/>
</dbReference>
<name>A0ABD2L4P0_9BILA</name>
<dbReference type="PANTHER" id="PTHR13354">
    <property type="entry name" value="ROUND SPERMATID BASIC PROTEIN 1"/>
    <property type="match status" value="1"/>
</dbReference>
<evidence type="ECO:0000313" key="3">
    <source>
        <dbReference type="EMBL" id="KAL3110195.1"/>
    </source>
</evidence>
<gene>
    <name evidence="3" type="ORF">niasHT_015798</name>
</gene>
<feature type="compositionally biased region" description="Basic and acidic residues" evidence="2">
    <location>
        <begin position="146"/>
        <end position="157"/>
    </location>
</feature>
<dbReference type="Proteomes" id="UP001620626">
    <property type="component" value="Unassembled WGS sequence"/>
</dbReference>
<sequence length="684" mass="78088">MDSDSMDISTSSSSYSPSPSHLSDVHVPFSSLAVKTISTTNKISKNSLQDSNGKNSPKLQFTASPPHYHKENQSSVPSTAPNALTVSRTMISTSCKKDITERQSPQVNANRQNQMQKEHSVAAEMFLATDPILMDLQKANKKSEKRKLNDDEQDNTRQMKKFKKCGTKKTDSEQNAMTGKKTEHSVLTGHRNDNSNAQRPNGNTSNCNKSDKKSDDTSNSVHPQVASSDTKFPFTIPKVSSSILDASKSPLPSALTKEAKNELSNFEAETNSQRTLRDNEERPLKDTNIPIYNEEKHSEKEYPRNQGRRKRETNKFPKISERFRRFIHIETHSNGGASVLRCDWRRLKHDLSSQELNEFAEEFIDLGLSELSKVPLFVMCVVEHAIEYLEDLLEYLGTKHSNMPVKMGSLHNKQLVETIQIGHYYEKVISSYQQGTYRCGPLKEITLVGKKQEECGAYFEHLIERLEECPFLRILLPWSERTICSDKMPYESDDGPIYWCRPGEQLIRTDESKFDETKSKQHRRGSAGTKQTKSAGIPLKALERREILFEDRTPCHADHVTDENKAHTTAAVGILQAVRSPTEKGKIGDRLVKDVICFHAADFKRVTDILKLDLYEPPMSQCTQWVEEAKLNTLRREGIRYAKFMLRENSVYFMPRKIIHQFRTISACGSVAWHVRLRKYYEDE</sequence>
<accession>A0ABD2L4P0</accession>
<feature type="region of interest" description="Disordered" evidence="2">
    <location>
        <begin position="257"/>
        <end position="311"/>
    </location>
</feature>
<comment type="caution">
    <text evidence="3">The sequence shown here is derived from an EMBL/GenBank/DDBJ whole genome shotgun (WGS) entry which is preliminary data.</text>
</comment>
<feature type="region of interest" description="Disordered" evidence="2">
    <location>
        <begin position="140"/>
        <end position="232"/>
    </location>
</feature>
<dbReference type="AlphaFoldDB" id="A0ABD2L4P0"/>
<feature type="compositionally biased region" description="Low complexity" evidence="2">
    <location>
        <begin position="1"/>
        <end position="22"/>
    </location>
</feature>
<keyword evidence="4" id="KW-1185">Reference proteome</keyword>
<feature type="compositionally biased region" description="Polar residues" evidence="2">
    <location>
        <begin position="262"/>
        <end position="274"/>
    </location>
</feature>